<proteinExistence type="predicted"/>
<dbReference type="InParanoid" id="W7XLG9"/>
<accession>W7XLG9</accession>
<dbReference type="RefSeq" id="XP_012651198.1">
    <property type="nucleotide sequence ID" value="XM_012795744.1"/>
</dbReference>
<dbReference type="GeneID" id="24441791"/>
<gene>
    <name evidence="1" type="ORF">TTHERM_001139331</name>
</gene>
<dbReference type="Proteomes" id="UP000009168">
    <property type="component" value="Unassembled WGS sequence"/>
</dbReference>
<evidence type="ECO:0000313" key="2">
    <source>
        <dbReference type="Proteomes" id="UP000009168"/>
    </source>
</evidence>
<sequence>MEITQSQNHHIGDQYIQQSLKIFTFVLIILQVAKEVVEQEMSFAMKVMQEPNV</sequence>
<organism evidence="1 2">
    <name type="scientific">Tetrahymena thermophila (strain SB210)</name>
    <dbReference type="NCBI Taxonomy" id="312017"/>
    <lineage>
        <taxon>Eukaryota</taxon>
        <taxon>Sar</taxon>
        <taxon>Alveolata</taxon>
        <taxon>Ciliophora</taxon>
        <taxon>Intramacronucleata</taxon>
        <taxon>Oligohymenophorea</taxon>
        <taxon>Hymenostomatida</taxon>
        <taxon>Tetrahymenina</taxon>
        <taxon>Tetrahymenidae</taxon>
        <taxon>Tetrahymena</taxon>
    </lineage>
</organism>
<dbReference type="KEGG" id="tet:TTHERM_001139331"/>
<name>W7XLG9_TETTS</name>
<dbReference type="AlphaFoldDB" id="W7XLG9"/>
<reference evidence="2" key="1">
    <citation type="journal article" date="2006" name="PLoS Biol.">
        <title>Macronuclear genome sequence of the ciliate Tetrahymena thermophila, a model eukaryote.</title>
        <authorList>
            <person name="Eisen J.A."/>
            <person name="Coyne R.S."/>
            <person name="Wu M."/>
            <person name="Wu D."/>
            <person name="Thiagarajan M."/>
            <person name="Wortman J.R."/>
            <person name="Badger J.H."/>
            <person name="Ren Q."/>
            <person name="Amedeo P."/>
            <person name="Jones K.M."/>
            <person name="Tallon L.J."/>
            <person name="Delcher A.L."/>
            <person name="Salzberg S.L."/>
            <person name="Silva J.C."/>
            <person name="Haas B.J."/>
            <person name="Majoros W.H."/>
            <person name="Farzad M."/>
            <person name="Carlton J.M."/>
            <person name="Smith R.K. Jr."/>
            <person name="Garg J."/>
            <person name="Pearlman R.E."/>
            <person name="Karrer K.M."/>
            <person name="Sun L."/>
            <person name="Manning G."/>
            <person name="Elde N.C."/>
            <person name="Turkewitz A.P."/>
            <person name="Asai D.J."/>
            <person name="Wilkes D.E."/>
            <person name="Wang Y."/>
            <person name="Cai H."/>
            <person name="Collins K."/>
            <person name="Stewart B.A."/>
            <person name="Lee S.R."/>
            <person name="Wilamowska K."/>
            <person name="Weinberg Z."/>
            <person name="Ruzzo W.L."/>
            <person name="Wloga D."/>
            <person name="Gaertig J."/>
            <person name="Frankel J."/>
            <person name="Tsao C.-C."/>
            <person name="Gorovsky M.A."/>
            <person name="Keeling P.J."/>
            <person name="Waller R.F."/>
            <person name="Patron N.J."/>
            <person name="Cherry J.M."/>
            <person name="Stover N.A."/>
            <person name="Krieger C.J."/>
            <person name="del Toro C."/>
            <person name="Ryder H.F."/>
            <person name="Williamson S.C."/>
            <person name="Barbeau R.A."/>
            <person name="Hamilton E.P."/>
            <person name="Orias E."/>
        </authorList>
    </citation>
    <scope>NUCLEOTIDE SEQUENCE [LARGE SCALE GENOMIC DNA]</scope>
    <source>
        <strain evidence="2">SB210</strain>
    </source>
</reference>
<evidence type="ECO:0000313" key="1">
    <source>
        <dbReference type="EMBL" id="EWS76269.1"/>
    </source>
</evidence>
<dbReference type="EMBL" id="GG662842">
    <property type="protein sequence ID" value="EWS76269.1"/>
    <property type="molecule type" value="Genomic_DNA"/>
</dbReference>
<keyword evidence="2" id="KW-1185">Reference proteome</keyword>
<protein>
    <submittedName>
        <fullName evidence="1">Uncharacterized protein</fullName>
    </submittedName>
</protein>